<dbReference type="PANTHER" id="PTHR24006">
    <property type="entry name" value="UBIQUITIN CARBOXYL-TERMINAL HYDROLASE"/>
    <property type="match status" value="1"/>
</dbReference>
<feature type="compositionally biased region" description="Basic and acidic residues" evidence="8">
    <location>
        <begin position="509"/>
        <end position="521"/>
    </location>
</feature>
<dbReference type="InterPro" id="IPR050164">
    <property type="entry name" value="Peptidase_C19"/>
</dbReference>
<dbReference type="EC" id="3.4.19.12" evidence="3"/>
<feature type="region of interest" description="Disordered" evidence="8">
    <location>
        <begin position="443"/>
        <end position="469"/>
    </location>
</feature>
<evidence type="ECO:0000313" key="10">
    <source>
        <dbReference type="EMBL" id="OZJ05093.1"/>
    </source>
</evidence>
<dbReference type="Gene3D" id="3.90.70.10">
    <property type="entry name" value="Cysteine proteinases"/>
    <property type="match status" value="1"/>
</dbReference>
<feature type="region of interest" description="Disordered" evidence="8">
    <location>
        <begin position="501"/>
        <end position="604"/>
    </location>
</feature>
<dbReference type="InterPro" id="IPR028889">
    <property type="entry name" value="USP"/>
</dbReference>
<comment type="caution">
    <text evidence="10">The sequence shown here is derived from an EMBL/GenBank/DDBJ whole genome shotgun (WGS) entry which is preliminary data.</text>
</comment>
<keyword evidence="4" id="KW-0645">Protease</keyword>
<dbReference type="PANTHER" id="PTHR24006:SF758">
    <property type="entry name" value="UBIQUITIN CARBOXYL-TERMINAL HYDROLASE 36"/>
    <property type="match status" value="1"/>
</dbReference>
<dbReference type="GO" id="GO:0006508">
    <property type="term" value="P:proteolysis"/>
    <property type="evidence" value="ECO:0007669"/>
    <property type="project" value="UniProtKB-KW"/>
</dbReference>
<evidence type="ECO:0000313" key="11">
    <source>
        <dbReference type="Proteomes" id="UP000242875"/>
    </source>
</evidence>
<evidence type="ECO:0000256" key="2">
    <source>
        <dbReference type="ARBA" id="ARBA00009085"/>
    </source>
</evidence>
<comment type="similarity">
    <text evidence="2">Belongs to the peptidase C19 family.</text>
</comment>
<dbReference type="SUPFAM" id="SSF54001">
    <property type="entry name" value="Cysteine proteinases"/>
    <property type="match status" value="1"/>
</dbReference>
<evidence type="ECO:0000256" key="4">
    <source>
        <dbReference type="ARBA" id="ARBA00022670"/>
    </source>
</evidence>
<dbReference type="GO" id="GO:0005634">
    <property type="term" value="C:nucleus"/>
    <property type="evidence" value="ECO:0007669"/>
    <property type="project" value="TreeGrafter"/>
</dbReference>
<evidence type="ECO:0000256" key="1">
    <source>
        <dbReference type="ARBA" id="ARBA00000707"/>
    </source>
</evidence>
<evidence type="ECO:0000256" key="7">
    <source>
        <dbReference type="ARBA" id="ARBA00022807"/>
    </source>
</evidence>
<dbReference type="AlphaFoldDB" id="A0A261Y3A9"/>
<dbReference type="OrthoDB" id="420187at2759"/>
<proteinExistence type="inferred from homology"/>
<dbReference type="GO" id="GO:0016579">
    <property type="term" value="P:protein deubiquitination"/>
    <property type="evidence" value="ECO:0007669"/>
    <property type="project" value="InterPro"/>
</dbReference>
<dbReference type="PROSITE" id="PS50235">
    <property type="entry name" value="USP_3"/>
    <property type="match status" value="1"/>
</dbReference>
<evidence type="ECO:0000256" key="8">
    <source>
        <dbReference type="SAM" id="MobiDB-lite"/>
    </source>
</evidence>
<dbReference type="Pfam" id="PF00443">
    <property type="entry name" value="UCH"/>
    <property type="match status" value="1"/>
</dbReference>
<dbReference type="GO" id="GO:0005829">
    <property type="term" value="C:cytosol"/>
    <property type="evidence" value="ECO:0007669"/>
    <property type="project" value="TreeGrafter"/>
</dbReference>
<dbReference type="InterPro" id="IPR038765">
    <property type="entry name" value="Papain-like_cys_pep_sf"/>
</dbReference>
<comment type="catalytic activity">
    <reaction evidence="1">
        <text>Thiol-dependent hydrolysis of ester, thioester, amide, peptide and isopeptide bonds formed by the C-terminal Gly of ubiquitin (a 76-residue protein attached to proteins as an intracellular targeting signal).</text>
        <dbReference type="EC" id="3.4.19.12"/>
    </reaction>
</comment>
<keyword evidence="5" id="KW-0833">Ubl conjugation pathway</keyword>
<dbReference type="EMBL" id="MVBO01000022">
    <property type="protein sequence ID" value="OZJ05093.1"/>
    <property type="molecule type" value="Genomic_DNA"/>
</dbReference>
<accession>A0A261Y3A9</accession>
<reference evidence="10 11" key="1">
    <citation type="journal article" date="2017" name="Mycologia">
        <title>Bifiguratus adelaidae, gen. et sp. nov., a new member of Mucoromycotina in endophytic and soil-dwelling habitats.</title>
        <authorList>
            <person name="Torres-Cruz T.J."/>
            <person name="Billingsley Tobias T.L."/>
            <person name="Almatruk M."/>
            <person name="Hesse C."/>
            <person name="Kuske C.R."/>
            <person name="Desiro A."/>
            <person name="Benucci G.M."/>
            <person name="Bonito G."/>
            <person name="Stajich J.E."/>
            <person name="Dunlap C."/>
            <person name="Arnold A.E."/>
            <person name="Porras-Alfaro A."/>
        </authorList>
    </citation>
    <scope>NUCLEOTIDE SEQUENCE [LARGE SCALE GENOMIC DNA]</scope>
    <source>
        <strain evidence="10 11">AZ0501</strain>
    </source>
</reference>
<evidence type="ECO:0000256" key="5">
    <source>
        <dbReference type="ARBA" id="ARBA00022786"/>
    </source>
</evidence>
<evidence type="ECO:0000259" key="9">
    <source>
        <dbReference type="PROSITE" id="PS50235"/>
    </source>
</evidence>
<dbReference type="PROSITE" id="PS00973">
    <property type="entry name" value="USP_2"/>
    <property type="match status" value="1"/>
</dbReference>
<evidence type="ECO:0000256" key="6">
    <source>
        <dbReference type="ARBA" id="ARBA00022801"/>
    </source>
</evidence>
<protein>
    <recommendedName>
        <fullName evidence="3">ubiquitinyl hydrolase 1</fullName>
        <ecNumber evidence="3">3.4.19.12</ecNumber>
    </recommendedName>
</protein>
<gene>
    <name evidence="10" type="ORF">BZG36_01370</name>
</gene>
<dbReference type="FunFam" id="3.90.70.10:FF:000119">
    <property type="entry name" value="Ubiquitin specific peptidase 36"/>
    <property type="match status" value="1"/>
</dbReference>
<feature type="domain" description="USP" evidence="9">
    <location>
        <begin position="130"/>
        <end position="437"/>
    </location>
</feature>
<feature type="compositionally biased region" description="Polar residues" evidence="8">
    <location>
        <begin position="560"/>
        <end position="569"/>
    </location>
</feature>
<sequence>MSRKRKADDQAEGSADDMQEAAIDAQLSQRKDVSLFFQRRIEFRESIRTDTKMAALRQKYKPINVETTAGTSIGSELHGATHEMDLESGPFTDIDPITREDVLGFRHPSRVLFSRSHLRADWEEVKPTGAGLRNMGHTDYLNATLQCLTYTPPLSNWLLQNNHSSSCTKAGFCGLCELERHVNQSLDGRHGNVITPNTFVSKIKIISKDLRPGRTEDAGVFLRDLILNLHLSSLPNKEGLDARVQETTLIYQIFGFYLMFDQKCPNCGKATAFFDPKLLMYLNLTDTIEVAVEDTLQTASITSADTIHCSTNISHEPSHRTFYRPPAVLTLHLNRFDAETGNKSARKMKYGEYLDLTSLIREPPRPKALEIGKHDRRCYKLFAIIVHEGTGMHSGHYVAFARGSNESWYKFDDEKVSQVSLETVLRQQAYILFYRQPGPQERFDVPLGKPKKRQKAGKQANRASEDAVSAKEAIAPVAPISTAFDGEEELGEIVRRKDVAKKAKKLKKEAKTKPEIIEPSKKQVTQSKGISAVPAEDIGEIFEGKRKPSSTATKPLPTKDNANALSNLIRSDKGNIDDGEETSPPSIADQEPSKGSEAISVSYNDPMDAKKAALEQLLDMEKKVSKSTEVKRTIFGIDNPTHNITKAQFGDSSIEQWADADNGAQYVEDGRREALAKIKGKKKSVDRYDLEYDRGKTKKVKKKRTDMFDGSNRFQKEAELQQVIKSSFERRKSGN</sequence>
<evidence type="ECO:0000256" key="3">
    <source>
        <dbReference type="ARBA" id="ARBA00012759"/>
    </source>
</evidence>
<keyword evidence="7" id="KW-0788">Thiol protease</keyword>
<keyword evidence="11" id="KW-1185">Reference proteome</keyword>
<dbReference type="GO" id="GO:0004843">
    <property type="term" value="F:cysteine-type deubiquitinase activity"/>
    <property type="evidence" value="ECO:0007669"/>
    <property type="project" value="UniProtKB-EC"/>
</dbReference>
<keyword evidence="6" id="KW-0378">Hydrolase</keyword>
<name>A0A261Y3A9_9FUNG</name>
<dbReference type="InterPro" id="IPR018200">
    <property type="entry name" value="USP_CS"/>
</dbReference>
<dbReference type="Proteomes" id="UP000242875">
    <property type="component" value="Unassembled WGS sequence"/>
</dbReference>
<dbReference type="InterPro" id="IPR001394">
    <property type="entry name" value="Peptidase_C19_UCH"/>
</dbReference>
<organism evidence="10 11">
    <name type="scientific">Bifiguratus adelaidae</name>
    <dbReference type="NCBI Taxonomy" id="1938954"/>
    <lineage>
        <taxon>Eukaryota</taxon>
        <taxon>Fungi</taxon>
        <taxon>Fungi incertae sedis</taxon>
        <taxon>Mucoromycota</taxon>
        <taxon>Mucoromycotina</taxon>
        <taxon>Endogonomycetes</taxon>
        <taxon>Endogonales</taxon>
        <taxon>Endogonales incertae sedis</taxon>
        <taxon>Bifiguratus</taxon>
    </lineage>
</organism>